<feature type="domain" description="Peptidase M24" evidence="8">
    <location>
        <begin position="12"/>
        <end position="211"/>
    </location>
</feature>
<dbReference type="InterPro" id="IPR000994">
    <property type="entry name" value="Pept_M24"/>
</dbReference>
<evidence type="ECO:0000256" key="1">
    <source>
        <dbReference type="ARBA" id="ARBA00002521"/>
    </source>
</evidence>
<reference evidence="9 10" key="1">
    <citation type="journal article" date="2016" name="Nat. Commun.">
        <title>Thousands of microbial genomes shed light on interconnected biogeochemical processes in an aquifer system.</title>
        <authorList>
            <person name="Anantharaman K."/>
            <person name="Brown C.T."/>
            <person name="Hug L.A."/>
            <person name="Sharon I."/>
            <person name="Castelle C.J."/>
            <person name="Probst A.J."/>
            <person name="Thomas B.C."/>
            <person name="Singh A."/>
            <person name="Wilkins M.J."/>
            <person name="Karaoz U."/>
            <person name="Brodie E.L."/>
            <person name="Williams K.H."/>
            <person name="Hubbard S.S."/>
            <person name="Banfield J.F."/>
        </authorList>
    </citation>
    <scope>NUCLEOTIDE SEQUENCE [LARGE SCALE GENOMIC DNA]</scope>
</reference>
<evidence type="ECO:0000256" key="4">
    <source>
        <dbReference type="ARBA" id="ARBA00022723"/>
    </source>
</evidence>
<feature type="binding site" evidence="6">
    <location>
        <position position="105"/>
    </location>
    <ligand>
        <name>a divalent metal cation</name>
        <dbReference type="ChEBI" id="CHEBI:60240"/>
        <label>2</label>
        <note>catalytic</note>
    </ligand>
</feature>
<evidence type="ECO:0000256" key="3">
    <source>
        <dbReference type="ARBA" id="ARBA00022670"/>
    </source>
</evidence>
<comment type="cofactor">
    <cofactor evidence="6">
        <name>Co(2+)</name>
        <dbReference type="ChEBI" id="CHEBI:48828"/>
    </cofactor>
    <cofactor evidence="6">
        <name>Zn(2+)</name>
        <dbReference type="ChEBI" id="CHEBI:29105"/>
    </cofactor>
    <cofactor evidence="6">
        <name>Mn(2+)</name>
        <dbReference type="ChEBI" id="CHEBI:29035"/>
    </cofactor>
    <cofactor evidence="6">
        <name>Fe(2+)</name>
        <dbReference type="ChEBI" id="CHEBI:29033"/>
    </cofactor>
    <text evidence="6">Binds 2 divalent metal cations per subunit. Has a high-affinity and a low affinity metal-binding site. The true nature of the physiological cofactor is under debate. The enzyme is active with cobalt, zinc, manganese or divalent iron ions. Most likely, methionine aminopeptidases function as mononuclear Fe(2+)-metalloproteases under physiological conditions, and the catalytically relevant metal-binding site has been assigned to the histidine-containing high-affinity site.</text>
</comment>
<feature type="binding site" evidence="6">
    <location>
        <position position="175"/>
    </location>
    <ligand>
        <name>substrate</name>
    </ligand>
</feature>
<protein>
    <recommendedName>
        <fullName evidence="6 7">Methionine aminopeptidase</fullName>
        <shortName evidence="6">MAP</shortName>
        <shortName evidence="6">MetAP</shortName>
        <ecNumber evidence="6 7">3.4.11.18</ecNumber>
    </recommendedName>
    <alternativeName>
        <fullName evidence="6">Peptidase M</fullName>
    </alternativeName>
</protein>
<keyword evidence="3 6" id="KW-0645">Protease</keyword>
<dbReference type="PANTHER" id="PTHR43330">
    <property type="entry name" value="METHIONINE AMINOPEPTIDASE"/>
    <property type="match status" value="1"/>
</dbReference>
<dbReference type="InterPro" id="IPR001714">
    <property type="entry name" value="Pept_M24_MAP"/>
</dbReference>
<dbReference type="SUPFAM" id="SSF55920">
    <property type="entry name" value="Creatinase/aminopeptidase"/>
    <property type="match status" value="1"/>
</dbReference>
<keyword evidence="2 6" id="KW-0031">Aminopeptidase</keyword>
<feature type="binding site" evidence="6">
    <location>
        <position position="105"/>
    </location>
    <ligand>
        <name>a divalent metal cation</name>
        <dbReference type="ChEBI" id="CHEBI:60240"/>
        <label>1</label>
    </ligand>
</feature>
<comment type="caution">
    <text evidence="9">The sequence shown here is derived from an EMBL/GenBank/DDBJ whole genome shotgun (WGS) entry which is preliminary data.</text>
</comment>
<evidence type="ECO:0000259" key="8">
    <source>
        <dbReference type="Pfam" id="PF00557"/>
    </source>
</evidence>
<dbReference type="EC" id="3.4.11.18" evidence="6 7"/>
<feature type="binding site" evidence="6">
    <location>
        <position position="201"/>
    </location>
    <ligand>
        <name>a divalent metal cation</name>
        <dbReference type="ChEBI" id="CHEBI:60240"/>
        <label>2</label>
        <note>catalytic</note>
    </ligand>
</feature>
<dbReference type="Pfam" id="PF00557">
    <property type="entry name" value="Peptidase_M24"/>
    <property type="match status" value="1"/>
</dbReference>
<dbReference type="Proteomes" id="UP000176389">
    <property type="component" value="Unassembled WGS sequence"/>
</dbReference>
<dbReference type="InterPro" id="IPR036005">
    <property type="entry name" value="Creatinase/aminopeptidase-like"/>
</dbReference>
<feature type="binding site" evidence="6">
    <location>
        <position position="232"/>
    </location>
    <ligand>
        <name>a divalent metal cation</name>
        <dbReference type="ChEBI" id="CHEBI:60240"/>
        <label>1</label>
    </ligand>
</feature>
<comment type="subunit">
    <text evidence="6">Monomer.</text>
</comment>
<evidence type="ECO:0000256" key="7">
    <source>
        <dbReference type="RuleBase" id="RU003653"/>
    </source>
</evidence>
<evidence type="ECO:0000256" key="2">
    <source>
        <dbReference type="ARBA" id="ARBA00022438"/>
    </source>
</evidence>
<feature type="binding site" evidence="6">
    <location>
        <position position="94"/>
    </location>
    <ligand>
        <name>a divalent metal cation</name>
        <dbReference type="ChEBI" id="CHEBI:60240"/>
        <label>1</label>
    </ligand>
</feature>
<dbReference type="GO" id="GO:0070006">
    <property type="term" value="F:metalloaminopeptidase activity"/>
    <property type="evidence" value="ECO:0007669"/>
    <property type="project" value="UniProtKB-UniRule"/>
</dbReference>
<dbReference type="NCBIfam" id="TIGR00500">
    <property type="entry name" value="met_pdase_I"/>
    <property type="match status" value="1"/>
</dbReference>
<dbReference type="PANTHER" id="PTHR43330:SF27">
    <property type="entry name" value="METHIONINE AMINOPEPTIDASE"/>
    <property type="match status" value="1"/>
</dbReference>
<dbReference type="CDD" id="cd01086">
    <property type="entry name" value="MetAP1"/>
    <property type="match status" value="1"/>
</dbReference>
<dbReference type="AlphaFoldDB" id="A0A1G1WH49"/>
<feature type="binding site" evidence="6">
    <location>
        <position position="168"/>
    </location>
    <ligand>
        <name>a divalent metal cation</name>
        <dbReference type="ChEBI" id="CHEBI:60240"/>
        <label>2</label>
        <note>catalytic</note>
    </ligand>
</feature>
<evidence type="ECO:0000313" key="9">
    <source>
        <dbReference type="EMBL" id="OGY26770.1"/>
    </source>
</evidence>
<keyword evidence="4 6" id="KW-0479">Metal-binding</keyword>
<dbReference type="Gene3D" id="3.90.230.10">
    <property type="entry name" value="Creatinase/methionine aminopeptidase superfamily"/>
    <property type="match status" value="1"/>
</dbReference>
<sequence length="250" mass="26801">MIYLKTKDEIKIMHEAGKIAAAAMAEVAKNIRPGVKTSTLDQIVESKIRSLGAESSFKKVKGYKHSICTTPNNWVVHGLPGDYTLAQGDILGVDLGAYYKGFHSDMAHTFAVGKISKEAKKFLSTGETALNKAIKKVKVGGRVGDISNIIQNIVEGAGYSVVRELVGHGVGRDLHEDPLVPGVGKDGGGEEIKEGMVLAVEIIYNRGLYQVQLLSDGWSISTRDGLISGLFERTVAPTKKGPLVLTLMPA</sequence>
<feature type="binding site" evidence="6">
    <location>
        <position position="232"/>
    </location>
    <ligand>
        <name>a divalent metal cation</name>
        <dbReference type="ChEBI" id="CHEBI:60240"/>
        <label>2</label>
        <note>catalytic</note>
    </ligand>
</feature>
<dbReference type="EMBL" id="MHCS01000010">
    <property type="protein sequence ID" value="OGY26770.1"/>
    <property type="molecule type" value="Genomic_DNA"/>
</dbReference>
<evidence type="ECO:0000313" key="10">
    <source>
        <dbReference type="Proteomes" id="UP000176389"/>
    </source>
</evidence>
<comment type="catalytic activity">
    <reaction evidence="6 7">
        <text>Release of N-terminal amino acids, preferentially methionine, from peptides and arylamides.</text>
        <dbReference type="EC" id="3.4.11.18"/>
    </reaction>
</comment>
<name>A0A1G1WH49_9BACT</name>
<proteinExistence type="inferred from homology"/>
<dbReference type="GO" id="GO:0006508">
    <property type="term" value="P:proteolysis"/>
    <property type="evidence" value="ECO:0007669"/>
    <property type="project" value="UniProtKB-KW"/>
</dbReference>
<dbReference type="STRING" id="1802596.A2Z11_02240"/>
<dbReference type="GO" id="GO:0005829">
    <property type="term" value="C:cytosol"/>
    <property type="evidence" value="ECO:0007669"/>
    <property type="project" value="TreeGrafter"/>
</dbReference>
<dbReference type="PRINTS" id="PR00599">
    <property type="entry name" value="MAPEPTIDASE"/>
</dbReference>
<dbReference type="GO" id="GO:0004239">
    <property type="term" value="F:initiator methionyl aminopeptidase activity"/>
    <property type="evidence" value="ECO:0007669"/>
    <property type="project" value="UniProtKB-UniRule"/>
</dbReference>
<accession>A0A1G1WH49</accession>
<feature type="binding site" evidence="6">
    <location>
        <position position="77"/>
    </location>
    <ligand>
        <name>substrate</name>
    </ligand>
</feature>
<gene>
    <name evidence="6" type="primary">map</name>
    <name evidence="9" type="ORF">A2Z11_02240</name>
</gene>
<comment type="function">
    <text evidence="1 6">Removes the N-terminal methionine from nascent proteins. The N-terminal methionine is often cleaved when the second residue in the primary sequence is small and uncharged (Met-Ala-, Cys, Gly, Pro, Ser, Thr, or Val). Requires deformylation of the N(alpha)-formylated initiator methionine before it can be hydrolyzed.</text>
</comment>
<keyword evidence="5 6" id="KW-0378">Hydrolase</keyword>
<organism evidence="9 10">
    <name type="scientific">Candidatus Woykebacteria bacterium RBG_16_43_9</name>
    <dbReference type="NCBI Taxonomy" id="1802596"/>
    <lineage>
        <taxon>Bacteria</taxon>
        <taxon>Candidatus Woykeibacteriota</taxon>
    </lineage>
</organism>
<evidence type="ECO:0000256" key="6">
    <source>
        <dbReference type="HAMAP-Rule" id="MF_01974"/>
    </source>
</evidence>
<evidence type="ECO:0000256" key="5">
    <source>
        <dbReference type="ARBA" id="ARBA00022801"/>
    </source>
</evidence>
<dbReference type="InterPro" id="IPR002467">
    <property type="entry name" value="Pept_M24A_MAP1"/>
</dbReference>
<dbReference type="GO" id="GO:0046872">
    <property type="term" value="F:metal ion binding"/>
    <property type="evidence" value="ECO:0007669"/>
    <property type="project" value="UniProtKB-UniRule"/>
</dbReference>
<dbReference type="HAMAP" id="MF_01974">
    <property type="entry name" value="MetAP_1"/>
    <property type="match status" value="1"/>
</dbReference>
<comment type="similarity">
    <text evidence="6">Belongs to the peptidase M24A family. Methionine aminopeptidase type 1 subfamily.</text>
</comment>